<comment type="caution">
    <text evidence="9">The sequence shown here is derived from an EMBL/GenBank/DDBJ whole genome shotgun (WGS) entry which is preliminary data.</text>
</comment>
<keyword evidence="4" id="KW-0793">Thylakoid</keyword>
<dbReference type="GO" id="GO:0030089">
    <property type="term" value="C:phycobilisome"/>
    <property type="evidence" value="ECO:0007669"/>
    <property type="project" value="UniProtKB-UniRule"/>
</dbReference>
<feature type="transmembrane region" description="Helical" evidence="7">
    <location>
        <begin position="220"/>
        <end position="244"/>
    </location>
</feature>
<dbReference type="InterPro" id="IPR038255">
    <property type="entry name" value="PBS_linker_sf"/>
</dbReference>
<dbReference type="Proteomes" id="UP000473574">
    <property type="component" value="Unassembled WGS sequence"/>
</dbReference>
<dbReference type="Pfam" id="PF00427">
    <property type="entry name" value="PBS_linker_poly"/>
    <property type="match status" value="1"/>
</dbReference>
<evidence type="ECO:0000256" key="2">
    <source>
        <dbReference type="ARBA" id="ARBA00022549"/>
    </source>
</evidence>
<organism evidence="9 10">
    <name type="scientific">Adonisia turfae CCMR0082</name>
    <dbReference type="NCBI Taxonomy" id="2304604"/>
    <lineage>
        <taxon>Bacteria</taxon>
        <taxon>Bacillati</taxon>
        <taxon>Cyanobacteriota</taxon>
        <taxon>Adonisia</taxon>
        <taxon>Adonisia turfae</taxon>
    </lineage>
</organism>
<dbReference type="Gene3D" id="1.10.3130.20">
    <property type="entry name" value="Phycobilisome linker domain"/>
    <property type="match status" value="1"/>
</dbReference>
<dbReference type="InterPro" id="IPR001297">
    <property type="entry name" value="PBS_linker_dom"/>
</dbReference>
<sequence>MTLPLLSYPTSCQNQRVSGFEIPGDEQPRIFSTALLPDAQEADNLILAAYRRIFNEQQLLACHRDRFLESQLRSSQISVREFIRGLLLSESFRRLNYECSNNYRFVDMCVQRVLGRQVYDRRETLAWSIVLATEGIQGFVDALLNSDEYLDNFGEETVPYQRRRILPQQAMGEVPFERMPRYGSDHLEQLTALGNDFSATGSDFLFGDGMPPEGLRKVGAVITIAGAIVLSSGILAVILSWFGWLKI</sequence>
<dbReference type="GO" id="GO:0015979">
    <property type="term" value="P:photosynthesis"/>
    <property type="evidence" value="ECO:0007669"/>
    <property type="project" value="InterPro"/>
</dbReference>
<evidence type="ECO:0000256" key="1">
    <source>
        <dbReference type="ARBA" id="ARBA00004370"/>
    </source>
</evidence>
<gene>
    <name evidence="9" type="ORF">D0962_10860</name>
</gene>
<evidence type="ECO:0000256" key="4">
    <source>
        <dbReference type="ARBA" id="ARBA00023078"/>
    </source>
</evidence>
<comment type="similarity">
    <text evidence="6">Belongs to the phycobilisome linker protein family.</text>
</comment>
<accession>A0A6M0S496</accession>
<keyword evidence="7" id="KW-0812">Transmembrane</keyword>
<dbReference type="RefSeq" id="WP_163662514.1">
    <property type="nucleotide sequence ID" value="NZ_QZCE01000002.1"/>
</dbReference>
<keyword evidence="5 7" id="KW-0472">Membrane</keyword>
<protein>
    <submittedName>
        <fullName evidence="9">Phycobilisome rod-core linker polypeptide CpcG</fullName>
    </submittedName>
</protein>
<keyword evidence="2" id="KW-0042">Antenna complex</keyword>
<reference evidence="9 10" key="1">
    <citation type="journal article" date="2020" name="Microb. Ecol.">
        <title>Ecogenomics of the Marine Benthic Filamentous Cyanobacterium Adonisia.</title>
        <authorList>
            <person name="Walter J.M."/>
            <person name="Coutinho F.H."/>
            <person name="Leomil L."/>
            <person name="Hargreaves P.I."/>
            <person name="Campeao M.E."/>
            <person name="Vieira V.V."/>
            <person name="Silva B.S."/>
            <person name="Fistarol G.O."/>
            <person name="Salomon P.S."/>
            <person name="Sawabe T."/>
            <person name="Mino S."/>
            <person name="Hosokawa M."/>
            <person name="Miyashita H."/>
            <person name="Maruyama F."/>
            <person name="van Verk M.C."/>
            <person name="Dutilh B.E."/>
            <person name="Thompson C.C."/>
            <person name="Thompson F.L."/>
        </authorList>
    </citation>
    <scope>NUCLEOTIDE SEQUENCE [LARGE SCALE GENOMIC DNA]</scope>
    <source>
        <strain evidence="9 10">CCMR0082</strain>
    </source>
</reference>
<name>A0A6M0S496_9CYAN</name>
<evidence type="ECO:0000256" key="7">
    <source>
        <dbReference type="SAM" id="Phobius"/>
    </source>
</evidence>
<evidence type="ECO:0000259" key="8">
    <source>
        <dbReference type="PROSITE" id="PS51445"/>
    </source>
</evidence>
<dbReference type="PANTHER" id="PTHR34011">
    <property type="entry name" value="PHYCOBILISOME 32.1 KDA LINKER POLYPEPTIDE, PHYCOCYANIN-ASSOCIATED, ROD 2-RELATED"/>
    <property type="match status" value="1"/>
</dbReference>
<evidence type="ECO:0000256" key="6">
    <source>
        <dbReference type="PROSITE-ProRule" id="PRU00775"/>
    </source>
</evidence>
<keyword evidence="3 6" id="KW-0605">Phycobilisome</keyword>
<comment type="subcellular location">
    <subcellularLocation>
        <location evidence="1">Membrane</location>
    </subcellularLocation>
</comment>
<feature type="domain" description="PBS-linker" evidence="8">
    <location>
        <begin position="11"/>
        <end position="191"/>
    </location>
</feature>
<evidence type="ECO:0000313" key="10">
    <source>
        <dbReference type="Proteomes" id="UP000473574"/>
    </source>
</evidence>
<evidence type="ECO:0000256" key="3">
    <source>
        <dbReference type="ARBA" id="ARBA00022738"/>
    </source>
</evidence>
<dbReference type="PROSITE" id="PS51445">
    <property type="entry name" value="PBS_LINKER"/>
    <property type="match status" value="1"/>
</dbReference>
<evidence type="ECO:0000313" key="9">
    <source>
        <dbReference type="EMBL" id="NEZ63278.1"/>
    </source>
</evidence>
<keyword evidence="7" id="KW-1133">Transmembrane helix</keyword>
<evidence type="ECO:0000256" key="5">
    <source>
        <dbReference type="ARBA" id="ARBA00023136"/>
    </source>
</evidence>
<proteinExistence type="inferred from homology"/>
<dbReference type="EMBL" id="QZCE01000002">
    <property type="protein sequence ID" value="NEZ63278.1"/>
    <property type="molecule type" value="Genomic_DNA"/>
</dbReference>
<dbReference type="AlphaFoldDB" id="A0A6M0S496"/>